<evidence type="ECO:0000256" key="5">
    <source>
        <dbReference type="ARBA" id="ARBA00022692"/>
    </source>
</evidence>
<keyword evidence="12" id="KW-1185">Reference proteome</keyword>
<evidence type="ECO:0000256" key="10">
    <source>
        <dbReference type="SAM" id="Phobius"/>
    </source>
</evidence>
<keyword evidence="5 10" id="KW-0812">Transmembrane</keyword>
<evidence type="ECO:0000313" key="11">
    <source>
        <dbReference type="EMBL" id="QBQ97474.1"/>
    </source>
</evidence>
<feature type="transmembrane region" description="Helical" evidence="10">
    <location>
        <begin position="103"/>
        <end position="120"/>
    </location>
</feature>
<accession>A0A4P7CTC3</accession>
<feature type="transmembrane region" description="Helical" evidence="10">
    <location>
        <begin position="435"/>
        <end position="454"/>
    </location>
</feature>
<keyword evidence="6 10" id="KW-1133">Transmembrane helix</keyword>
<dbReference type="PANTHER" id="PTHR43298:SF2">
    <property type="entry name" value="FMN_FAD EXPORTER YEEO-RELATED"/>
    <property type="match status" value="1"/>
</dbReference>
<dbReference type="CDD" id="cd13131">
    <property type="entry name" value="MATE_NorM_like"/>
    <property type="match status" value="1"/>
</dbReference>
<comment type="subcellular location">
    <subcellularLocation>
        <location evidence="1">Cell inner membrane</location>
        <topology evidence="1">Multi-pass membrane protein</topology>
    </subcellularLocation>
</comment>
<feature type="transmembrane region" description="Helical" evidence="10">
    <location>
        <begin position="252"/>
        <end position="274"/>
    </location>
</feature>
<feature type="transmembrane region" description="Helical" evidence="10">
    <location>
        <begin position="294"/>
        <end position="317"/>
    </location>
</feature>
<evidence type="ECO:0000256" key="4">
    <source>
        <dbReference type="ARBA" id="ARBA00022475"/>
    </source>
</evidence>
<organism evidence="11 12">
    <name type="scientific">Paraburkholderia pallida</name>
    <dbReference type="NCBI Taxonomy" id="2547399"/>
    <lineage>
        <taxon>Bacteria</taxon>
        <taxon>Pseudomonadati</taxon>
        <taxon>Pseudomonadota</taxon>
        <taxon>Betaproteobacteria</taxon>
        <taxon>Burkholderiales</taxon>
        <taxon>Burkholderiaceae</taxon>
        <taxon>Paraburkholderia</taxon>
    </lineage>
</organism>
<dbReference type="InterPro" id="IPR002528">
    <property type="entry name" value="MATE_fam"/>
</dbReference>
<feature type="transmembrane region" description="Helical" evidence="10">
    <location>
        <begin position="63"/>
        <end position="83"/>
    </location>
</feature>
<evidence type="ECO:0000256" key="6">
    <source>
        <dbReference type="ARBA" id="ARBA00022989"/>
    </source>
</evidence>
<dbReference type="NCBIfam" id="TIGR00797">
    <property type="entry name" value="matE"/>
    <property type="match status" value="1"/>
</dbReference>
<dbReference type="PIRSF" id="PIRSF006603">
    <property type="entry name" value="DinF"/>
    <property type="match status" value="1"/>
</dbReference>
<keyword evidence="4" id="KW-1003">Cell membrane</keyword>
<evidence type="ECO:0000313" key="12">
    <source>
        <dbReference type="Proteomes" id="UP000295727"/>
    </source>
</evidence>
<feature type="transmembrane region" description="Helical" evidence="10">
    <location>
        <begin position="329"/>
        <end position="347"/>
    </location>
</feature>
<feature type="transmembrane region" description="Helical" evidence="10">
    <location>
        <begin position="140"/>
        <end position="158"/>
    </location>
</feature>
<dbReference type="GO" id="GO:0006811">
    <property type="term" value="P:monoatomic ion transport"/>
    <property type="evidence" value="ECO:0007669"/>
    <property type="project" value="UniProtKB-KW"/>
</dbReference>
<feature type="transmembrane region" description="Helical" evidence="10">
    <location>
        <begin position="23"/>
        <end position="43"/>
    </location>
</feature>
<feature type="transmembrane region" description="Helical" evidence="10">
    <location>
        <begin position="211"/>
        <end position="232"/>
    </location>
</feature>
<dbReference type="InterPro" id="IPR050222">
    <property type="entry name" value="MATE_MdtK"/>
</dbReference>
<dbReference type="PANTHER" id="PTHR43298">
    <property type="entry name" value="MULTIDRUG RESISTANCE PROTEIN NORM-RELATED"/>
    <property type="match status" value="1"/>
</dbReference>
<evidence type="ECO:0000256" key="9">
    <source>
        <dbReference type="ARBA" id="ARBA00031636"/>
    </source>
</evidence>
<protein>
    <recommendedName>
        <fullName evidence="9">Multidrug-efflux transporter</fullName>
    </recommendedName>
</protein>
<keyword evidence="7" id="KW-0406">Ion transport</keyword>
<dbReference type="GO" id="GO:0015297">
    <property type="term" value="F:antiporter activity"/>
    <property type="evidence" value="ECO:0007669"/>
    <property type="project" value="UniProtKB-KW"/>
</dbReference>
<feature type="transmembrane region" description="Helical" evidence="10">
    <location>
        <begin position="170"/>
        <end position="191"/>
    </location>
</feature>
<evidence type="ECO:0000256" key="1">
    <source>
        <dbReference type="ARBA" id="ARBA00004429"/>
    </source>
</evidence>
<dbReference type="OrthoDB" id="9780160at2"/>
<evidence type="ECO:0000256" key="3">
    <source>
        <dbReference type="ARBA" id="ARBA00022449"/>
    </source>
</evidence>
<keyword evidence="3" id="KW-0050">Antiport</keyword>
<gene>
    <name evidence="11" type="ORF">E1956_10000</name>
</gene>
<dbReference type="GO" id="GO:0005886">
    <property type="term" value="C:plasma membrane"/>
    <property type="evidence" value="ECO:0007669"/>
    <property type="project" value="UniProtKB-SubCell"/>
</dbReference>
<dbReference type="AlphaFoldDB" id="A0A4P7CTC3"/>
<dbReference type="GO" id="GO:0042910">
    <property type="term" value="F:xenobiotic transmembrane transporter activity"/>
    <property type="evidence" value="ECO:0007669"/>
    <property type="project" value="InterPro"/>
</dbReference>
<dbReference type="KEGG" id="ppai:E1956_10000"/>
<evidence type="ECO:0000256" key="7">
    <source>
        <dbReference type="ARBA" id="ARBA00023065"/>
    </source>
</evidence>
<feature type="transmembrane region" description="Helical" evidence="10">
    <location>
        <begin position="390"/>
        <end position="415"/>
    </location>
</feature>
<feature type="transmembrane region" description="Helical" evidence="10">
    <location>
        <begin position="359"/>
        <end position="378"/>
    </location>
</feature>
<sequence length="466" mass="49208">MSGASAQTEAPVTTTFLGDIRRIAALAWPVLVGQLAIIAFGVIDTAMVGRYSALDLAALGLGSSIYVSVYIGLTGILTALQPVAAQLYGARKDIEIGLEVRQAFWLALVLMVIGFTILYFPGPLLALARAPEALHERTIAYLRLLSFGLPASLAFRIYSSLANAVSRPRLVMFLQVAALAIKVPLNTWLIFGGLGVPALGGPGCALASTSINWALALCAAIAFMRVDVFAPFEIFKHFCWPEWKRQAELLKLGIPMGLSYLIEVTSYTFMAIFIARLGTTTLAGHQIAGNVGAVLYMTPLSIGVATSTLVAQALGGARPAEARTLARHGVITAVAIACCYGAIVFVLRPLLIKGYTPDPAVAVAAMPLVAIVTLYHVFDALQVTTAFALRAYKVAVVPTVIYAIALWGVGLGGGYALGFDVFGTLPVWATGARGFWIANATSLAIAGAGLAIYLSRVSTRYLRVEA</sequence>
<keyword evidence="8 10" id="KW-0472">Membrane</keyword>
<dbReference type="Proteomes" id="UP000295727">
    <property type="component" value="Chromosome 1"/>
</dbReference>
<proteinExistence type="predicted"/>
<name>A0A4P7CTC3_9BURK</name>
<evidence type="ECO:0000256" key="8">
    <source>
        <dbReference type="ARBA" id="ARBA00023136"/>
    </source>
</evidence>
<evidence type="ECO:0000256" key="2">
    <source>
        <dbReference type="ARBA" id="ARBA00022448"/>
    </source>
</evidence>
<dbReference type="Pfam" id="PF01554">
    <property type="entry name" value="MatE"/>
    <property type="match status" value="2"/>
</dbReference>
<reference evidence="11 12" key="1">
    <citation type="submission" date="2019-03" db="EMBL/GenBank/DDBJ databases">
        <title>Paraburkholderia sp. 7MH5, isolated from subtropical forest soil.</title>
        <authorList>
            <person name="Gao Z.-H."/>
            <person name="Qiu L.-H."/>
        </authorList>
    </citation>
    <scope>NUCLEOTIDE SEQUENCE [LARGE SCALE GENOMIC DNA]</scope>
    <source>
        <strain evidence="11 12">7MH5</strain>
    </source>
</reference>
<dbReference type="EMBL" id="CP038148">
    <property type="protein sequence ID" value="QBQ97474.1"/>
    <property type="molecule type" value="Genomic_DNA"/>
</dbReference>
<dbReference type="InterPro" id="IPR048279">
    <property type="entry name" value="MdtK-like"/>
</dbReference>
<keyword evidence="2" id="KW-0813">Transport</keyword>